<comment type="caution">
    <text evidence="10">The sequence shown here is derived from an EMBL/GenBank/DDBJ whole genome shotgun (WGS) entry which is preliminary data.</text>
</comment>
<evidence type="ECO:0000256" key="4">
    <source>
        <dbReference type="ARBA" id="ARBA00022701"/>
    </source>
</evidence>
<dbReference type="GO" id="GO:0043015">
    <property type="term" value="F:gamma-tubulin binding"/>
    <property type="evidence" value="ECO:0007669"/>
    <property type="project" value="InterPro"/>
</dbReference>
<gene>
    <name evidence="10" type="ORF">PhCBS80983_g00647</name>
</gene>
<accession>A0A507EG02</accession>
<dbReference type="PANTHER" id="PTHR19302:SF27">
    <property type="entry name" value="GAMMA-TUBULIN COMPLEX COMPONENT 4"/>
    <property type="match status" value="1"/>
</dbReference>
<dbReference type="STRING" id="109895.A0A507EG02"/>
<feature type="region of interest" description="Disordered" evidence="7">
    <location>
        <begin position="554"/>
        <end position="607"/>
    </location>
</feature>
<dbReference type="Pfam" id="PF04130">
    <property type="entry name" value="GCP_C_terminal"/>
    <property type="match status" value="1"/>
</dbReference>
<dbReference type="AlphaFoldDB" id="A0A507EG02"/>
<dbReference type="GO" id="GO:0031122">
    <property type="term" value="P:cytoplasmic microtubule organization"/>
    <property type="evidence" value="ECO:0007669"/>
    <property type="project" value="TreeGrafter"/>
</dbReference>
<dbReference type="GO" id="GO:0051011">
    <property type="term" value="F:microtubule minus-end binding"/>
    <property type="evidence" value="ECO:0007669"/>
    <property type="project" value="TreeGrafter"/>
</dbReference>
<dbReference type="InterPro" id="IPR041470">
    <property type="entry name" value="GCP_N"/>
</dbReference>
<evidence type="ECO:0000259" key="9">
    <source>
        <dbReference type="Pfam" id="PF17681"/>
    </source>
</evidence>
<comment type="subcellular location">
    <subcellularLocation>
        <location evidence="1 6">Cytoplasm</location>
        <location evidence="1 6">Cytoskeleton</location>
        <location evidence="1 6">Microtubule organizing center</location>
    </subcellularLocation>
</comment>
<dbReference type="InterPro" id="IPR042241">
    <property type="entry name" value="GCP_C_sf"/>
</dbReference>
<evidence type="ECO:0000256" key="1">
    <source>
        <dbReference type="ARBA" id="ARBA00004267"/>
    </source>
</evidence>
<evidence type="ECO:0000256" key="6">
    <source>
        <dbReference type="RuleBase" id="RU363050"/>
    </source>
</evidence>
<dbReference type="GO" id="GO:0000278">
    <property type="term" value="P:mitotic cell cycle"/>
    <property type="evidence" value="ECO:0007669"/>
    <property type="project" value="TreeGrafter"/>
</dbReference>
<feature type="compositionally biased region" description="Polar residues" evidence="7">
    <location>
        <begin position="567"/>
        <end position="582"/>
    </location>
</feature>
<evidence type="ECO:0000256" key="7">
    <source>
        <dbReference type="SAM" id="MobiDB-lite"/>
    </source>
</evidence>
<dbReference type="GO" id="GO:0007020">
    <property type="term" value="P:microtubule nucleation"/>
    <property type="evidence" value="ECO:0007669"/>
    <property type="project" value="InterPro"/>
</dbReference>
<dbReference type="EMBL" id="QEAQ01000004">
    <property type="protein sequence ID" value="TPX62118.1"/>
    <property type="molecule type" value="Genomic_DNA"/>
</dbReference>
<organism evidence="10 11">
    <name type="scientific">Powellomyces hirtus</name>
    <dbReference type="NCBI Taxonomy" id="109895"/>
    <lineage>
        <taxon>Eukaryota</taxon>
        <taxon>Fungi</taxon>
        <taxon>Fungi incertae sedis</taxon>
        <taxon>Chytridiomycota</taxon>
        <taxon>Chytridiomycota incertae sedis</taxon>
        <taxon>Chytridiomycetes</taxon>
        <taxon>Spizellomycetales</taxon>
        <taxon>Powellomycetaceae</taxon>
        <taxon>Powellomyces</taxon>
    </lineage>
</organism>
<evidence type="ECO:0000259" key="8">
    <source>
        <dbReference type="Pfam" id="PF04130"/>
    </source>
</evidence>
<dbReference type="GO" id="GO:0000922">
    <property type="term" value="C:spindle pole"/>
    <property type="evidence" value="ECO:0007669"/>
    <property type="project" value="InterPro"/>
</dbReference>
<dbReference type="Pfam" id="PF17681">
    <property type="entry name" value="GCP_N_terminal"/>
    <property type="match status" value="1"/>
</dbReference>
<keyword evidence="11" id="KW-1185">Reference proteome</keyword>
<sequence length="781" mass="87986">MLHELLLTLAGHPGDIFVPYPASPAVATTYVVAHDFPFLHSAERTALNRLAQLGFYYAGIRAFVDRNRKHVWGRVLNDKVLETHTCLRPGYYLLALCTGLDELLDEYVKVIVDTETKVLSNLDVDTDGGRTPLSYFSYVFGKYQILFPQLHELLRVIEAHPDDHHGARLLNILHTSCNSGLSEICMAVFYKQLIAWMLYGRLNDPYHEFFVATGNKDNGRSWNGRDDEVELQLQSDYTRWQSQFKFDASALPQFIPATVADTVLFVGKAIVTINESKRPETARAASLVTKHLETLSGLSKSAVYRPLAFETAVTQVKKDVAAILWDVVVMDEHLLSHLQAFKECYMLGSGDLWMAFIEECAKLKMKAASRLSLVTDHELNTTFRMLLRKIGSSESAFYAEHFRFRVLRSAGNGVSPDFDQQLIGGCFRLDYIVKWPLDLVFTQSDIDKYNRILAFLLKLKSTHMRVQRICSSISQSVRVSNAGARRRTSHQAMPAAEMPRELWQLRAMMMFFLDCLWSYIQDAPHTTQMDVLESNYQLLLKQVMGKHVDQSVGEGPVWNVKSDSDTNDQPMNSQVPNTMEGRSSNPASTEPSPAASPAPTGTTSTASRPDFEYIQTAHQSHVDAVLRGCFLDSVMMQLVGRTIRDAMALCEQFCGIVDRILSAGPWGSSEQEQDAQNMAAQMGQIRDDFESHTSFLFRTFSGAQGTSGQAQMLSQLLLRMDYNKWFSIQRQHLQLEARGQAGAHHQTAEDGRPPAFHLRAGQSPDASRIDTPFGRKERVER</sequence>
<evidence type="ECO:0000313" key="11">
    <source>
        <dbReference type="Proteomes" id="UP000318582"/>
    </source>
</evidence>
<name>A0A507EG02_9FUNG</name>
<keyword evidence="5 6" id="KW-0206">Cytoskeleton</keyword>
<reference evidence="10 11" key="1">
    <citation type="journal article" date="2019" name="Sci. Rep.">
        <title>Comparative genomics of chytrid fungi reveal insights into the obligate biotrophic and pathogenic lifestyle of Synchytrium endobioticum.</title>
        <authorList>
            <person name="van de Vossenberg B.T.L.H."/>
            <person name="Warris S."/>
            <person name="Nguyen H.D.T."/>
            <person name="van Gent-Pelzer M.P.E."/>
            <person name="Joly D.L."/>
            <person name="van de Geest H.C."/>
            <person name="Bonants P.J.M."/>
            <person name="Smith D.S."/>
            <person name="Levesque C.A."/>
            <person name="van der Lee T.A.J."/>
        </authorList>
    </citation>
    <scope>NUCLEOTIDE SEQUENCE [LARGE SCALE GENOMIC DNA]</scope>
    <source>
        <strain evidence="10 11">CBS 809.83</strain>
    </source>
</reference>
<dbReference type="GO" id="GO:0005874">
    <property type="term" value="C:microtubule"/>
    <property type="evidence" value="ECO:0007669"/>
    <property type="project" value="UniProtKB-KW"/>
</dbReference>
<evidence type="ECO:0000256" key="3">
    <source>
        <dbReference type="ARBA" id="ARBA00022490"/>
    </source>
</evidence>
<dbReference type="InterPro" id="IPR007259">
    <property type="entry name" value="GCP"/>
</dbReference>
<proteinExistence type="inferred from homology"/>
<dbReference type="PANTHER" id="PTHR19302">
    <property type="entry name" value="GAMMA TUBULIN COMPLEX PROTEIN"/>
    <property type="match status" value="1"/>
</dbReference>
<protein>
    <recommendedName>
        <fullName evidence="6">Spindle pole body component</fullName>
    </recommendedName>
</protein>
<dbReference type="InterPro" id="IPR040457">
    <property type="entry name" value="GCP_C"/>
</dbReference>
<dbReference type="GO" id="GO:0005816">
    <property type="term" value="C:spindle pole body"/>
    <property type="evidence" value="ECO:0007669"/>
    <property type="project" value="UniProtKB-ARBA"/>
</dbReference>
<dbReference type="Gene3D" id="1.20.120.1900">
    <property type="entry name" value="Gamma-tubulin complex, C-terminal domain"/>
    <property type="match status" value="1"/>
</dbReference>
<feature type="domain" description="Gamma tubulin complex component C-terminal" evidence="8">
    <location>
        <begin position="334"/>
        <end position="726"/>
    </location>
</feature>
<evidence type="ECO:0000256" key="5">
    <source>
        <dbReference type="ARBA" id="ARBA00023212"/>
    </source>
</evidence>
<dbReference type="GO" id="GO:0051225">
    <property type="term" value="P:spindle assembly"/>
    <property type="evidence" value="ECO:0007669"/>
    <property type="project" value="TreeGrafter"/>
</dbReference>
<feature type="compositionally biased region" description="Low complexity" evidence="7">
    <location>
        <begin position="583"/>
        <end position="607"/>
    </location>
</feature>
<dbReference type="GO" id="GO:0051321">
    <property type="term" value="P:meiotic cell cycle"/>
    <property type="evidence" value="ECO:0007669"/>
    <property type="project" value="TreeGrafter"/>
</dbReference>
<evidence type="ECO:0000256" key="2">
    <source>
        <dbReference type="ARBA" id="ARBA00010337"/>
    </source>
</evidence>
<dbReference type="GO" id="GO:0000930">
    <property type="term" value="C:gamma-tubulin complex"/>
    <property type="evidence" value="ECO:0007669"/>
    <property type="project" value="UniProtKB-ARBA"/>
</dbReference>
<evidence type="ECO:0000313" key="10">
    <source>
        <dbReference type="EMBL" id="TPX62118.1"/>
    </source>
</evidence>
<comment type="similarity">
    <text evidence="2 6">Belongs to the TUBGCP family.</text>
</comment>
<dbReference type="Proteomes" id="UP000318582">
    <property type="component" value="Unassembled WGS sequence"/>
</dbReference>
<feature type="domain" description="Gamma tubulin complex component protein N-terminal" evidence="9">
    <location>
        <begin position="2"/>
        <end position="329"/>
    </location>
</feature>
<feature type="region of interest" description="Disordered" evidence="7">
    <location>
        <begin position="737"/>
        <end position="781"/>
    </location>
</feature>
<keyword evidence="3 6" id="KW-0963">Cytoplasm</keyword>
<keyword evidence="4 6" id="KW-0493">Microtubule</keyword>